<evidence type="ECO:0000256" key="6">
    <source>
        <dbReference type="SAM" id="Phobius"/>
    </source>
</evidence>
<keyword evidence="8" id="KW-1185">Reference proteome</keyword>
<evidence type="ECO:0000313" key="7">
    <source>
        <dbReference type="EnsemblMetazoa" id="GPPI012328-PA"/>
    </source>
</evidence>
<dbReference type="VEuPathDB" id="VectorBase:GPPI012328"/>
<reference evidence="8" key="1">
    <citation type="submission" date="2015-01" db="EMBL/GenBank/DDBJ databases">
        <authorList>
            <person name="Aksoy S."/>
            <person name="Warren W."/>
            <person name="Wilson R.K."/>
        </authorList>
    </citation>
    <scope>NUCLEOTIDE SEQUENCE [LARGE SCALE GENOMIC DNA]</scope>
    <source>
        <strain evidence="8">IAEA</strain>
    </source>
</reference>
<keyword evidence="3 6" id="KW-0812">Transmembrane</keyword>
<proteinExistence type="inferred from homology"/>
<dbReference type="GO" id="GO:0016020">
    <property type="term" value="C:membrane"/>
    <property type="evidence" value="ECO:0007669"/>
    <property type="project" value="UniProtKB-SubCell"/>
</dbReference>
<dbReference type="InterPro" id="IPR007248">
    <property type="entry name" value="Mpv17_PMP22"/>
</dbReference>
<evidence type="ECO:0008006" key="9">
    <source>
        <dbReference type="Google" id="ProtNLM"/>
    </source>
</evidence>
<dbReference type="Proteomes" id="UP000092460">
    <property type="component" value="Unassembled WGS sequence"/>
</dbReference>
<sequence>MCLALLESADNKFEELRFKFLPTFKVSCMFWLPAQTFNFLIIPPRFRVIYMGVCGFMWANVLCWFKRQPQ</sequence>
<protein>
    <recommendedName>
        <fullName evidence="9">Mpv17-like protein</fullName>
    </recommendedName>
</protein>
<reference evidence="7" key="2">
    <citation type="submission" date="2020-05" db="UniProtKB">
        <authorList>
            <consortium name="EnsemblMetazoa"/>
        </authorList>
    </citation>
    <scope>IDENTIFICATION</scope>
    <source>
        <strain evidence="7">IAEA</strain>
    </source>
</reference>
<dbReference type="AlphaFoldDB" id="A0A1B0AXT9"/>
<evidence type="ECO:0000256" key="4">
    <source>
        <dbReference type="ARBA" id="ARBA00022989"/>
    </source>
</evidence>
<feature type="transmembrane region" description="Helical" evidence="6">
    <location>
        <begin position="48"/>
        <end position="65"/>
    </location>
</feature>
<dbReference type="EnsemblMetazoa" id="GPPI012328-RA">
    <property type="protein sequence ID" value="GPPI012328-PA"/>
    <property type="gene ID" value="GPPI012328"/>
</dbReference>
<name>A0A1B0AXT9_9MUSC</name>
<evidence type="ECO:0000256" key="1">
    <source>
        <dbReference type="ARBA" id="ARBA00004141"/>
    </source>
</evidence>
<comment type="subcellular location">
    <subcellularLocation>
        <location evidence="1">Membrane</location>
        <topology evidence="1">Multi-pass membrane protein</topology>
    </subcellularLocation>
</comment>
<keyword evidence="4 6" id="KW-1133">Transmembrane helix</keyword>
<evidence type="ECO:0000313" key="8">
    <source>
        <dbReference type="Proteomes" id="UP000092460"/>
    </source>
</evidence>
<organism evidence="7 8">
    <name type="scientific">Glossina palpalis gambiensis</name>
    <dbReference type="NCBI Taxonomy" id="67801"/>
    <lineage>
        <taxon>Eukaryota</taxon>
        <taxon>Metazoa</taxon>
        <taxon>Ecdysozoa</taxon>
        <taxon>Arthropoda</taxon>
        <taxon>Hexapoda</taxon>
        <taxon>Insecta</taxon>
        <taxon>Pterygota</taxon>
        <taxon>Neoptera</taxon>
        <taxon>Endopterygota</taxon>
        <taxon>Diptera</taxon>
        <taxon>Brachycera</taxon>
        <taxon>Muscomorpha</taxon>
        <taxon>Hippoboscoidea</taxon>
        <taxon>Glossinidae</taxon>
        <taxon>Glossina</taxon>
    </lineage>
</organism>
<dbReference type="Pfam" id="PF04117">
    <property type="entry name" value="Mpv17_PMP22"/>
    <property type="match status" value="1"/>
</dbReference>
<comment type="similarity">
    <text evidence="2">Belongs to the peroxisomal membrane protein PXMP2/4 family.</text>
</comment>
<evidence type="ECO:0000256" key="5">
    <source>
        <dbReference type="ARBA" id="ARBA00023136"/>
    </source>
</evidence>
<dbReference type="EMBL" id="JXJN01005406">
    <property type="status" value="NOT_ANNOTATED_CDS"/>
    <property type="molecule type" value="Genomic_DNA"/>
</dbReference>
<evidence type="ECO:0000256" key="2">
    <source>
        <dbReference type="ARBA" id="ARBA00006824"/>
    </source>
</evidence>
<feature type="transmembrane region" description="Helical" evidence="6">
    <location>
        <begin position="20"/>
        <end position="42"/>
    </location>
</feature>
<dbReference type="STRING" id="67801.A0A1B0AXT9"/>
<keyword evidence="5 6" id="KW-0472">Membrane</keyword>
<accession>A0A1B0AXT9</accession>
<evidence type="ECO:0000256" key="3">
    <source>
        <dbReference type="ARBA" id="ARBA00022692"/>
    </source>
</evidence>